<dbReference type="GO" id="GO:0016887">
    <property type="term" value="F:ATP hydrolysis activity"/>
    <property type="evidence" value="ECO:0007669"/>
    <property type="project" value="InterPro"/>
</dbReference>
<accession>A0A5C6XCV5</accession>
<dbReference type="OrthoDB" id="9802640at2"/>
<dbReference type="Pfam" id="PF13589">
    <property type="entry name" value="HATPase_c_3"/>
    <property type="match status" value="1"/>
</dbReference>
<dbReference type="GO" id="GO:0051082">
    <property type="term" value="F:unfolded protein binding"/>
    <property type="evidence" value="ECO:0007669"/>
    <property type="project" value="UniProtKB-UniRule"/>
</dbReference>
<evidence type="ECO:0000256" key="3">
    <source>
        <dbReference type="ARBA" id="ARBA00022490"/>
    </source>
</evidence>
<comment type="caution">
    <text evidence="12">The sequence shown here is derived from an EMBL/GenBank/DDBJ whole genome shotgun (WGS) entry which is preliminary data.</text>
</comment>
<evidence type="ECO:0000256" key="8">
    <source>
        <dbReference type="HAMAP-Rule" id="MF_00505"/>
    </source>
</evidence>
<comment type="similarity">
    <text evidence="2 8">Belongs to the heat shock protein 90 family.</text>
</comment>
<feature type="binding site" evidence="9">
    <location>
        <position position="86"/>
    </location>
    <ligand>
        <name>ATP</name>
        <dbReference type="ChEBI" id="CHEBI:30616"/>
    </ligand>
</feature>
<dbReference type="Gene3D" id="3.30.230.80">
    <property type="match status" value="1"/>
</dbReference>
<gene>
    <name evidence="8 12" type="primary">htpG</name>
    <name evidence="12" type="ORF">FRC98_10265</name>
</gene>
<dbReference type="CDD" id="cd16927">
    <property type="entry name" value="HATPase_Hsp90-like"/>
    <property type="match status" value="1"/>
</dbReference>
<evidence type="ECO:0000256" key="9">
    <source>
        <dbReference type="PIRSR" id="PIRSR002583-1"/>
    </source>
</evidence>
<evidence type="ECO:0000256" key="2">
    <source>
        <dbReference type="ARBA" id="ARBA00008239"/>
    </source>
</evidence>
<dbReference type="GO" id="GO:0140662">
    <property type="term" value="F:ATP-dependent protein folding chaperone"/>
    <property type="evidence" value="ECO:0007669"/>
    <property type="project" value="InterPro"/>
</dbReference>
<feature type="binding site" evidence="9">
    <location>
        <position position="35"/>
    </location>
    <ligand>
        <name>ATP</name>
        <dbReference type="ChEBI" id="CHEBI:30616"/>
    </ligand>
</feature>
<dbReference type="GO" id="GO:0005524">
    <property type="term" value="F:ATP binding"/>
    <property type="evidence" value="ECO:0007669"/>
    <property type="project" value="UniProtKB-UniRule"/>
</dbReference>
<feature type="region of interest" description="A; substrate-binding" evidence="8">
    <location>
        <begin position="1"/>
        <end position="338"/>
    </location>
</feature>
<feature type="binding site" evidence="9">
    <location>
        <position position="173"/>
    </location>
    <ligand>
        <name>ATP</name>
        <dbReference type="ChEBI" id="CHEBI:30616"/>
    </ligand>
</feature>
<reference evidence="12 13" key="1">
    <citation type="submission" date="2019-08" db="EMBL/GenBank/DDBJ databases">
        <title>Bradymonadales sp. TMQ4.</title>
        <authorList>
            <person name="Liang Q."/>
        </authorList>
    </citation>
    <scope>NUCLEOTIDE SEQUENCE [LARGE SCALE GENOMIC DNA]</scope>
    <source>
        <strain evidence="12 13">TMQ4</strain>
    </source>
</reference>
<dbReference type="InterPro" id="IPR019805">
    <property type="entry name" value="Heat_shock_protein_90_CS"/>
</dbReference>
<dbReference type="Gene3D" id="1.20.120.790">
    <property type="entry name" value="Heat shock protein 90, C-terminal domain"/>
    <property type="match status" value="1"/>
</dbReference>
<sequence length="650" mass="73057">MAQEKETRAFEAEVSQVLRLMIHAMYSNKEVFLRELVSNASDAIDKLRFEALADAALRADQGEPAITITLDKEARTLTIADNGIGMSREEVTRSIGTIASSGTREFLERLSGDQKADANLIGQFGVGFYSAFIVAERVELTTRRAGSDEAVRWESTGEGDYTLEAAEKEEVGTEIVLHLREEEDEFLEPLRVETVIRRYSDHISFPILLVEKIDEGEGEKDEEIRQLNQASALWTRPGSEISEEDYTEFYHHVARAFDEPLTRVHTTVEGRLKFTLLLFVPSARPFDLAMGGQERTGGVKLYVKRVFIMDEAEVFLPRYLRFVRGVVDSDDLPLNVSRELLQDNRVVRSMRQTAVKKVLEALEELSADAEKYATFWKAFGPILKEGVIEDADRREQVAALARFASTGTEGAEQTLSLAQYIERMRPGQDAIYYVTADSYEAALASPHLEIFKARGVEVLVLTDAVDEWLVNHLSEFEGKTLRSVDRGALDLESLGKSDEAQAGEEGDDKADATENDESSESQEAPAPWLGEVGELLGERVREVRLSKRLTDSPSCLVREEWEIGERMRRILEQAGESVPSSAPILELNEKHPLVERLVSESDDERRRQFAELLLDQARLAEGGQLEAPALFVRRINDLLLELLSEDRAEK</sequence>
<feature type="region of interest" description="C" evidence="8">
    <location>
        <begin position="570"/>
        <end position="650"/>
    </location>
</feature>
<evidence type="ECO:0000313" key="13">
    <source>
        <dbReference type="Proteomes" id="UP000321412"/>
    </source>
</evidence>
<dbReference type="InterPro" id="IPR003594">
    <property type="entry name" value="HATPase_dom"/>
</dbReference>
<feature type="binding site" evidence="9">
    <location>
        <begin position="101"/>
        <end position="102"/>
    </location>
    <ligand>
        <name>ATP</name>
        <dbReference type="ChEBI" id="CHEBI:30616"/>
    </ligand>
</feature>
<dbReference type="FunFam" id="3.30.565.10:FF:000009">
    <property type="entry name" value="Molecular chaperone HtpG"/>
    <property type="match status" value="1"/>
</dbReference>
<protein>
    <recommendedName>
        <fullName evidence="8">Chaperone protein HtpG</fullName>
    </recommendedName>
    <alternativeName>
        <fullName evidence="8">Heat shock protein HtpG</fullName>
    </alternativeName>
    <alternativeName>
        <fullName evidence="8">High temperature protein G</fullName>
    </alternativeName>
</protein>
<feature type="binding site" evidence="9">
    <location>
        <begin position="123"/>
        <end position="128"/>
    </location>
    <ligand>
        <name>ATP</name>
        <dbReference type="ChEBI" id="CHEBI:30616"/>
    </ligand>
</feature>
<keyword evidence="13" id="KW-1185">Reference proteome</keyword>
<dbReference type="InterPro" id="IPR020568">
    <property type="entry name" value="Ribosomal_Su5_D2-typ_SF"/>
</dbReference>
<dbReference type="HAMAP" id="MF_00505">
    <property type="entry name" value="HSP90"/>
    <property type="match status" value="1"/>
</dbReference>
<dbReference type="SMART" id="SM00387">
    <property type="entry name" value="HATPase_c"/>
    <property type="match status" value="1"/>
</dbReference>
<feature type="region of interest" description="Disordered" evidence="10">
    <location>
        <begin position="493"/>
        <end position="528"/>
    </location>
</feature>
<keyword evidence="5 8" id="KW-0067">ATP-binding</keyword>
<evidence type="ECO:0000313" key="12">
    <source>
        <dbReference type="EMBL" id="TXD37111.1"/>
    </source>
</evidence>
<dbReference type="InterPro" id="IPR036890">
    <property type="entry name" value="HATPase_C_sf"/>
</dbReference>
<dbReference type="PANTHER" id="PTHR11528">
    <property type="entry name" value="HEAT SHOCK PROTEIN 90 FAMILY MEMBER"/>
    <property type="match status" value="1"/>
</dbReference>
<proteinExistence type="inferred from homology"/>
<dbReference type="SUPFAM" id="SSF54211">
    <property type="entry name" value="Ribosomal protein S5 domain 2-like"/>
    <property type="match status" value="1"/>
</dbReference>
<feature type="binding site" evidence="9">
    <location>
        <position position="39"/>
    </location>
    <ligand>
        <name>ATP</name>
        <dbReference type="ChEBI" id="CHEBI:30616"/>
    </ligand>
</feature>
<feature type="binding site" evidence="9">
    <location>
        <position position="338"/>
    </location>
    <ligand>
        <name>ATP</name>
        <dbReference type="ChEBI" id="CHEBI:30616"/>
    </ligand>
</feature>
<dbReference type="RefSeq" id="WP_146981322.1">
    <property type="nucleotide sequence ID" value="NZ_VOSM01000004.1"/>
</dbReference>
<dbReference type="InterPro" id="IPR001404">
    <property type="entry name" value="Hsp90_fam"/>
</dbReference>
<dbReference type="PROSITE" id="PS00298">
    <property type="entry name" value="HSP90"/>
    <property type="match status" value="1"/>
</dbReference>
<dbReference type="SUPFAM" id="SSF110942">
    <property type="entry name" value="HSP90 C-terminal domain"/>
    <property type="match status" value="1"/>
</dbReference>
<dbReference type="SUPFAM" id="SSF55874">
    <property type="entry name" value="ATPase domain of HSP90 chaperone/DNA topoisomerase II/histidine kinase"/>
    <property type="match status" value="1"/>
</dbReference>
<dbReference type="InterPro" id="IPR020575">
    <property type="entry name" value="Hsp90_N"/>
</dbReference>
<evidence type="ECO:0000256" key="5">
    <source>
        <dbReference type="ARBA" id="ARBA00022840"/>
    </source>
</evidence>
<keyword evidence="4 8" id="KW-0547">Nucleotide-binding</keyword>
<dbReference type="NCBIfam" id="NF003555">
    <property type="entry name" value="PRK05218.1"/>
    <property type="match status" value="1"/>
</dbReference>
<name>A0A5C6XCV5_9DELT</name>
<evidence type="ECO:0000256" key="6">
    <source>
        <dbReference type="ARBA" id="ARBA00023016"/>
    </source>
</evidence>
<dbReference type="InterPro" id="IPR037196">
    <property type="entry name" value="HSP90_C"/>
</dbReference>
<feature type="domain" description="Histidine kinase/HSP90-like ATPase" evidence="11">
    <location>
        <begin position="28"/>
        <end position="183"/>
    </location>
</feature>
<dbReference type="Gene3D" id="3.30.565.10">
    <property type="entry name" value="Histidine kinase-like ATPase, C-terminal domain"/>
    <property type="match status" value="1"/>
</dbReference>
<keyword evidence="7 8" id="KW-0143">Chaperone</keyword>
<comment type="caution">
    <text evidence="8">Lacks conserved residue(s) required for the propagation of feature annotation.</text>
</comment>
<evidence type="ECO:0000259" key="11">
    <source>
        <dbReference type="SMART" id="SM00387"/>
    </source>
</evidence>
<evidence type="ECO:0000256" key="4">
    <source>
        <dbReference type="ARBA" id="ARBA00022741"/>
    </source>
</evidence>
<evidence type="ECO:0000256" key="1">
    <source>
        <dbReference type="ARBA" id="ARBA00004496"/>
    </source>
</evidence>
<dbReference type="GO" id="GO:0005737">
    <property type="term" value="C:cytoplasm"/>
    <property type="evidence" value="ECO:0007669"/>
    <property type="project" value="UniProtKB-SubCell"/>
</dbReference>
<comment type="subunit">
    <text evidence="8">Homodimer.</text>
</comment>
<keyword evidence="3 8" id="KW-0963">Cytoplasm</keyword>
<dbReference type="Proteomes" id="UP000321412">
    <property type="component" value="Unassembled WGS sequence"/>
</dbReference>
<evidence type="ECO:0000256" key="10">
    <source>
        <dbReference type="SAM" id="MobiDB-lite"/>
    </source>
</evidence>
<organism evidence="12 13">
    <name type="scientific">Lujinxingia vulgaris</name>
    <dbReference type="NCBI Taxonomy" id="2600176"/>
    <lineage>
        <taxon>Bacteria</taxon>
        <taxon>Deltaproteobacteria</taxon>
        <taxon>Bradymonadales</taxon>
        <taxon>Lujinxingiaceae</taxon>
        <taxon>Lujinxingia</taxon>
    </lineage>
</organism>
<comment type="function">
    <text evidence="8">Molecular chaperone. Has ATPase activity.</text>
</comment>
<dbReference type="AlphaFoldDB" id="A0A5C6XCV5"/>
<feature type="binding site" evidence="9">
    <location>
        <position position="81"/>
    </location>
    <ligand>
        <name>ATP</name>
        <dbReference type="ChEBI" id="CHEBI:30616"/>
    </ligand>
</feature>
<feature type="compositionally biased region" description="Acidic residues" evidence="10">
    <location>
        <begin position="501"/>
        <end position="520"/>
    </location>
</feature>
<comment type="subcellular location">
    <subcellularLocation>
        <location evidence="1 8">Cytoplasm</location>
    </subcellularLocation>
</comment>
<dbReference type="PIRSF" id="PIRSF002583">
    <property type="entry name" value="Hsp90"/>
    <property type="match status" value="1"/>
</dbReference>
<dbReference type="Gene3D" id="3.40.50.11260">
    <property type="match status" value="1"/>
</dbReference>
<keyword evidence="6 8" id="KW-0346">Stress response</keyword>
<dbReference type="PRINTS" id="PR00775">
    <property type="entry name" value="HEATSHOCK90"/>
</dbReference>
<evidence type="ECO:0000256" key="7">
    <source>
        <dbReference type="ARBA" id="ARBA00023186"/>
    </source>
</evidence>
<dbReference type="EMBL" id="VOSM01000004">
    <property type="protein sequence ID" value="TXD37111.1"/>
    <property type="molecule type" value="Genomic_DNA"/>
</dbReference>
<dbReference type="Pfam" id="PF00183">
    <property type="entry name" value="HSP90"/>
    <property type="match status" value="1"/>
</dbReference>